<dbReference type="Proteomes" id="UP000182149">
    <property type="component" value="Unassembled WGS sequence"/>
</dbReference>
<protein>
    <submittedName>
        <fullName evidence="1">Uncharacterized protein</fullName>
    </submittedName>
</protein>
<name>A0A1L8QST4_9ENTE</name>
<accession>A0A1L8QST4</accession>
<dbReference type="EMBL" id="JXKD01000007">
    <property type="protein sequence ID" value="OJG10585.1"/>
    <property type="molecule type" value="Genomic_DNA"/>
</dbReference>
<dbReference type="RefSeq" id="WP_084131245.1">
    <property type="nucleotide sequence ID" value="NZ_JBHSHF010000023.1"/>
</dbReference>
<gene>
    <name evidence="1" type="ORF">RU93_GL002101</name>
</gene>
<keyword evidence="2" id="KW-1185">Reference proteome</keyword>
<proteinExistence type="predicted"/>
<dbReference type="STRING" id="328396.RU93_GL002101"/>
<sequence length="63" mass="7583">MKYNIAEEIKIDGLIKAKISELHNEIHHSILSDRQKEMLRQELKEYQDLQHKNRMIRQVDLLG</sequence>
<reference evidence="1 2" key="1">
    <citation type="submission" date="2014-12" db="EMBL/GenBank/DDBJ databases">
        <title>Draft genome sequences of 29 type strains of Enterococci.</title>
        <authorList>
            <person name="Zhong Z."/>
            <person name="Sun Z."/>
            <person name="Liu W."/>
            <person name="Zhang W."/>
            <person name="Zhang H."/>
        </authorList>
    </citation>
    <scope>NUCLEOTIDE SEQUENCE [LARGE SCALE GENOMIC DNA]</scope>
    <source>
        <strain evidence="1 2">DSM 17690</strain>
    </source>
</reference>
<dbReference type="AlphaFoldDB" id="A0A1L8QST4"/>
<comment type="caution">
    <text evidence="1">The sequence shown here is derived from an EMBL/GenBank/DDBJ whole genome shotgun (WGS) entry which is preliminary data.</text>
</comment>
<evidence type="ECO:0000313" key="1">
    <source>
        <dbReference type="EMBL" id="OJG10585.1"/>
    </source>
</evidence>
<evidence type="ECO:0000313" key="2">
    <source>
        <dbReference type="Proteomes" id="UP000182149"/>
    </source>
</evidence>
<organism evidence="1 2">
    <name type="scientific">Enterococcus aquimarinus</name>
    <dbReference type="NCBI Taxonomy" id="328396"/>
    <lineage>
        <taxon>Bacteria</taxon>
        <taxon>Bacillati</taxon>
        <taxon>Bacillota</taxon>
        <taxon>Bacilli</taxon>
        <taxon>Lactobacillales</taxon>
        <taxon>Enterococcaceae</taxon>
        <taxon>Enterococcus</taxon>
    </lineage>
</organism>